<evidence type="ECO:0000313" key="1">
    <source>
        <dbReference type="EMBL" id="CAJ1937187.1"/>
    </source>
</evidence>
<dbReference type="AlphaFoldDB" id="A0AAD2CK76"/>
<dbReference type="PANTHER" id="PTHR21027:SF1">
    <property type="entry name" value="TRNA-SPLICING ENDONUCLEASE SUBUNIT SEN54"/>
    <property type="match status" value="1"/>
</dbReference>
<dbReference type="Proteomes" id="UP001295423">
    <property type="component" value="Unassembled WGS sequence"/>
</dbReference>
<dbReference type="InterPro" id="IPR024337">
    <property type="entry name" value="tRNA_splic_suSen54"/>
</dbReference>
<dbReference type="GO" id="GO:0000379">
    <property type="term" value="P:tRNA-type intron splice site recognition and cleavage"/>
    <property type="evidence" value="ECO:0007669"/>
    <property type="project" value="TreeGrafter"/>
</dbReference>
<accession>A0AAD2CK76</accession>
<dbReference type="PANTHER" id="PTHR21027">
    <property type="entry name" value="TRNA-SPLICING ENDONUCLEASE SUBUNIT SEN54"/>
    <property type="match status" value="1"/>
</dbReference>
<name>A0AAD2CK76_9STRA</name>
<gene>
    <name evidence="1" type="ORF">CYCCA115_LOCUS5550</name>
</gene>
<proteinExistence type="predicted"/>
<sequence>MDLPISCQLDDRLGMFRITRARGKTLSSGGFGVAISTENIVNCEEKSSTGDTAVVGKIIQTTHQYLFVEEVLFLHERGLLECKHASSLELLDTSQLYQLLPPLQISLPIYFVYAHLRSQDFRVLRHSTGRMKILRKQDATGVPDSKLKEFKRTLRKTLEEAPPPMIPDNGLQICFDVYMPNASFSKLNPGLPDFLVATTYYNESRVSFVECQKILERCEGIRLKVATVSDSGTVVMFGLTSFGVPVFETKQDPR</sequence>
<comment type="caution">
    <text evidence="1">The sequence shown here is derived from an EMBL/GenBank/DDBJ whole genome shotgun (WGS) entry which is preliminary data.</text>
</comment>
<evidence type="ECO:0000313" key="2">
    <source>
        <dbReference type="Proteomes" id="UP001295423"/>
    </source>
</evidence>
<dbReference type="EMBL" id="CAKOGP040000613">
    <property type="protein sequence ID" value="CAJ1937187.1"/>
    <property type="molecule type" value="Genomic_DNA"/>
</dbReference>
<evidence type="ECO:0008006" key="3">
    <source>
        <dbReference type="Google" id="ProtNLM"/>
    </source>
</evidence>
<organism evidence="1 2">
    <name type="scientific">Cylindrotheca closterium</name>
    <dbReference type="NCBI Taxonomy" id="2856"/>
    <lineage>
        <taxon>Eukaryota</taxon>
        <taxon>Sar</taxon>
        <taxon>Stramenopiles</taxon>
        <taxon>Ochrophyta</taxon>
        <taxon>Bacillariophyta</taxon>
        <taxon>Bacillariophyceae</taxon>
        <taxon>Bacillariophycidae</taxon>
        <taxon>Bacillariales</taxon>
        <taxon>Bacillariaceae</taxon>
        <taxon>Cylindrotheca</taxon>
    </lineage>
</organism>
<keyword evidence="2" id="KW-1185">Reference proteome</keyword>
<protein>
    <recommendedName>
        <fullName evidence="3">tRNA-splicing endonuclease subunit Sen54 N-terminal domain-containing protein</fullName>
    </recommendedName>
</protein>
<reference evidence="1" key="1">
    <citation type="submission" date="2023-08" db="EMBL/GenBank/DDBJ databases">
        <authorList>
            <person name="Audoor S."/>
            <person name="Bilcke G."/>
        </authorList>
    </citation>
    <scope>NUCLEOTIDE SEQUENCE</scope>
</reference>
<dbReference type="GO" id="GO:0000214">
    <property type="term" value="C:tRNA-intron endonuclease complex"/>
    <property type="evidence" value="ECO:0007669"/>
    <property type="project" value="TreeGrafter"/>
</dbReference>